<dbReference type="InterPro" id="IPR017452">
    <property type="entry name" value="GPCR_Rhodpsn_7TM"/>
</dbReference>
<feature type="transmembrane region" description="Helical" evidence="5">
    <location>
        <begin position="47"/>
        <end position="69"/>
    </location>
</feature>
<dbReference type="GO" id="GO:0016020">
    <property type="term" value="C:membrane"/>
    <property type="evidence" value="ECO:0000318"/>
    <property type="project" value="GO_Central"/>
</dbReference>
<keyword evidence="3 5" id="KW-1133">Transmembrane helix</keyword>
<dbReference type="Gene3D" id="1.20.1070.10">
    <property type="entry name" value="Rhodopsin 7-helix transmembrane proteins"/>
    <property type="match status" value="1"/>
</dbReference>
<evidence type="ECO:0000313" key="9">
    <source>
        <dbReference type="RefSeq" id="XP_031758517.1"/>
    </source>
</evidence>
<keyword evidence="9" id="KW-0675">Receptor</keyword>
<dbReference type="GO" id="GO:0004930">
    <property type="term" value="F:G protein-coupled receptor activity"/>
    <property type="evidence" value="ECO:0007669"/>
    <property type="project" value="InterPro"/>
</dbReference>
<keyword evidence="8" id="KW-1185">Reference proteome</keyword>
<organism evidence="7">
    <name type="scientific">Xenopus tropicalis</name>
    <name type="common">Western clawed frog</name>
    <name type="synonym">Silurana tropicalis</name>
    <dbReference type="NCBI Taxonomy" id="8364"/>
    <lineage>
        <taxon>Eukaryota</taxon>
        <taxon>Metazoa</taxon>
        <taxon>Chordata</taxon>
        <taxon>Craniata</taxon>
        <taxon>Vertebrata</taxon>
        <taxon>Euteleostomi</taxon>
        <taxon>Amphibia</taxon>
        <taxon>Batrachia</taxon>
        <taxon>Anura</taxon>
        <taxon>Pipoidea</taxon>
        <taxon>Pipidae</taxon>
        <taxon>Xenopodinae</taxon>
        <taxon>Xenopus</taxon>
        <taxon>Silurana</taxon>
    </lineage>
</organism>
<dbReference type="OMA" id="RANITFM"/>
<evidence type="ECO:0000313" key="8">
    <source>
        <dbReference type="Proteomes" id="UP000008143"/>
    </source>
</evidence>
<evidence type="ECO:0000256" key="4">
    <source>
        <dbReference type="ARBA" id="ARBA00023136"/>
    </source>
</evidence>
<evidence type="ECO:0000256" key="3">
    <source>
        <dbReference type="ARBA" id="ARBA00022989"/>
    </source>
</evidence>
<feature type="transmembrane region" description="Helical" evidence="5">
    <location>
        <begin position="117"/>
        <end position="143"/>
    </location>
</feature>
<keyword evidence="2 5" id="KW-0812">Transmembrane</keyword>
<dbReference type="GeneTree" id="ENSGT01030000235073"/>
<proteinExistence type="predicted"/>
<dbReference type="InterPro" id="IPR000276">
    <property type="entry name" value="GPCR_Rhodpsn"/>
</dbReference>
<feature type="transmembrane region" description="Helical" evidence="5">
    <location>
        <begin position="293"/>
        <end position="315"/>
    </location>
</feature>
<feature type="transmembrane region" description="Helical" evidence="5">
    <location>
        <begin position="258"/>
        <end position="281"/>
    </location>
</feature>
<dbReference type="Xenbase" id="XB-GENE-29077255">
    <property type="gene designation" value="gpr148"/>
</dbReference>
<evidence type="ECO:0000256" key="2">
    <source>
        <dbReference type="ARBA" id="ARBA00022692"/>
    </source>
</evidence>
<dbReference type="GO" id="GO:0005549">
    <property type="term" value="F:odorant binding"/>
    <property type="evidence" value="ECO:0000318"/>
    <property type="project" value="GO_Central"/>
</dbReference>
<dbReference type="KEGG" id="xtr:116410953"/>
<dbReference type="Proteomes" id="UP000008143">
    <property type="component" value="Chromosome 5"/>
</dbReference>
<protein>
    <submittedName>
        <fullName evidence="7">G protein-coupled receptor 148</fullName>
    </submittedName>
    <submittedName>
        <fullName evidence="9">Probable G-protein coupled receptor 148</fullName>
    </submittedName>
</protein>
<evidence type="ECO:0000313" key="10">
    <source>
        <dbReference type="Xenbase" id="XB-GENE-29077255"/>
    </source>
</evidence>
<reference evidence="9" key="3">
    <citation type="submission" date="2025-04" db="UniProtKB">
        <authorList>
            <consortium name="RefSeq"/>
        </authorList>
    </citation>
    <scope>IDENTIFICATION</scope>
    <source>
        <strain evidence="9">Nigerian</strain>
        <tissue evidence="9">Liver and blood</tissue>
    </source>
</reference>
<gene>
    <name evidence="7 9 10" type="primary">gpr148</name>
</gene>
<reference evidence="7" key="1">
    <citation type="journal article" date="2010" name="Science">
        <title>The genome of the Western clawed frog Xenopus tropicalis.</title>
        <authorList>
            <person name="Hellsten U."/>
            <person name="Harland R.M."/>
            <person name="Gilchrist M.J."/>
            <person name="Hendrix D."/>
            <person name="Jurka J."/>
            <person name="Kapitonov V."/>
            <person name="Ovcharenko I."/>
            <person name="Putnam N.H."/>
            <person name="Shu S."/>
            <person name="Taher L."/>
            <person name="Blitz I.L."/>
            <person name="Blumberg B."/>
            <person name="Dichmann D.S."/>
            <person name="Dubchak I."/>
            <person name="Amaya E."/>
            <person name="Detter J.C."/>
            <person name="Fletcher R."/>
            <person name="Gerhard D.S."/>
            <person name="Goodstein D."/>
            <person name="Graves T."/>
            <person name="Grigoriev I.V."/>
            <person name="Grimwood J."/>
            <person name="Kawashima T."/>
            <person name="Lindquist E."/>
            <person name="Lucas S.M."/>
            <person name="Mead P.E."/>
            <person name="Mitros T."/>
            <person name="Ogino H."/>
            <person name="Ohta Y."/>
            <person name="Poliakov A.V."/>
            <person name="Pollet N."/>
            <person name="Robert J."/>
            <person name="Salamov A."/>
            <person name="Sater A.K."/>
            <person name="Schmutz J."/>
            <person name="Terry A."/>
            <person name="Vize P.D."/>
            <person name="Warren W.C."/>
            <person name="Wells D."/>
            <person name="Wills A."/>
            <person name="Wilson R.K."/>
            <person name="Zimmerman L.B."/>
            <person name="Zorn A.M."/>
            <person name="Grainger R."/>
            <person name="Grammer T."/>
            <person name="Khokha M.K."/>
            <person name="Richardson P.M."/>
            <person name="Rokhsar D.S."/>
        </authorList>
    </citation>
    <scope>NUCLEOTIDE SEQUENCE [LARGE SCALE GENOMIC DNA]</scope>
    <source>
        <strain evidence="7">Nigerian</strain>
    </source>
</reference>
<dbReference type="GeneID" id="116410953"/>
<dbReference type="CDD" id="cd00637">
    <property type="entry name" value="7tm_classA_rhodopsin-like"/>
    <property type="match status" value="1"/>
</dbReference>
<reference evidence="7" key="2">
    <citation type="submission" date="2020-05" db="UniProtKB">
        <authorList>
            <consortium name="Ensembl"/>
        </authorList>
    </citation>
    <scope>IDENTIFICATION</scope>
</reference>
<feature type="domain" description="G-protein coupled receptors family 1 profile" evidence="6">
    <location>
        <begin position="61"/>
        <end position="315"/>
    </location>
</feature>
<dbReference type="AlphaFoldDB" id="A0A6I8QFP8"/>
<dbReference type="Pfam" id="PF00001">
    <property type="entry name" value="7tm_1"/>
    <property type="match status" value="1"/>
</dbReference>
<dbReference type="CTD" id="344561"/>
<evidence type="ECO:0000256" key="5">
    <source>
        <dbReference type="SAM" id="Phobius"/>
    </source>
</evidence>
<evidence type="ECO:0000259" key="6">
    <source>
        <dbReference type="PROSITE" id="PS50262"/>
    </source>
</evidence>
<evidence type="ECO:0000256" key="1">
    <source>
        <dbReference type="ARBA" id="ARBA00004370"/>
    </source>
</evidence>
<keyword evidence="4 5" id="KW-0472">Membrane</keyword>
<feature type="transmembrane region" description="Helical" evidence="5">
    <location>
        <begin position="214"/>
        <end position="237"/>
    </location>
</feature>
<sequence>MNTTKCRASVISQSERSLNLSWTIDDSFPHKEHEWITNPPNMELKLFFIPAATCFIVAAFATAAVLLTILSTFSLRKETRFILMGNALLSDLLYLFLNTTAGICNVSSVKVSKEACALILFFLSVTYGGGVLTTALMVVDTYLAILWPLRYSSILPPSRTKKLIVFLWITSSFSSAVMFLVLHFTRNPDTCHPDSCSLPLIFVMTLHAESAIRLFHILCITAFLLCFSLIICCYVFLCYKTRQSGVWKSVSSRANITFMMHHFILFSYYLPLLLLLAESVLYINNTIGYRTSLLATFTICDVLIVLPKCICPYLYGFRYREIYRSLQLFHAFKLHILVKPKNRLVLSRDT</sequence>
<feature type="transmembrane region" description="Helical" evidence="5">
    <location>
        <begin position="81"/>
        <end position="97"/>
    </location>
</feature>
<dbReference type="SUPFAM" id="SSF81321">
    <property type="entry name" value="Family A G protein-coupled receptor-like"/>
    <property type="match status" value="1"/>
</dbReference>
<dbReference type="PANTHER" id="PTHR26451">
    <property type="entry name" value="G_PROTEIN_RECEP_F1_2 DOMAIN-CONTAINING PROTEIN"/>
    <property type="match status" value="1"/>
</dbReference>
<dbReference type="AGR" id="Xenbase:XB-GENE-29077255"/>
<dbReference type="PANTHER" id="PTHR26451:SF928">
    <property type="entry name" value="G-PROTEIN COUPLED RECEPTOR 148-RELATED"/>
    <property type="match status" value="1"/>
</dbReference>
<accession>A0A6I8QFP8</accession>
<dbReference type="PROSITE" id="PS50262">
    <property type="entry name" value="G_PROTEIN_RECEP_F1_2"/>
    <property type="match status" value="1"/>
</dbReference>
<feature type="transmembrane region" description="Helical" evidence="5">
    <location>
        <begin position="163"/>
        <end position="184"/>
    </location>
</feature>
<name>A0A6I8QFP8_XENTR</name>
<dbReference type="RefSeq" id="XP_031758517.1">
    <property type="nucleotide sequence ID" value="XM_031902657.1"/>
</dbReference>
<dbReference type="GO" id="GO:0050911">
    <property type="term" value="P:detection of chemical stimulus involved in sensory perception of smell"/>
    <property type="evidence" value="ECO:0000318"/>
    <property type="project" value="GO_Central"/>
</dbReference>
<dbReference type="Ensembl" id="ENSXETT00000073599">
    <property type="protein sequence ID" value="ENSXETP00000067375"/>
    <property type="gene ID" value="ENSXETG00000037207"/>
</dbReference>
<evidence type="ECO:0000313" key="7">
    <source>
        <dbReference type="Ensembl" id="ENSXETP00000067375"/>
    </source>
</evidence>
<dbReference type="OrthoDB" id="8856247at2759"/>
<comment type="subcellular location">
    <subcellularLocation>
        <location evidence="1">Membrane</location>
    </subcellularLocation>
</comment>
<dbReference type="GO" id="GO:0004984">
    <property type="term" value="F:olfactory receptor activity"/>
    <property type="evidence" value="ECO:0000318"/>
    <property type="project" value="GO_Central"/>
</dbReference>
<dbReference type="InterPro" id="IPR052921">
    <property type="entry name" value="GPCR1_Superfamily_Member"/>
</dbReference>